<evidence type="ECO:0000313" key="3">
    <source>
        <dbReference type="EMBL" id="PNX64104.1"/>
    </source>
</evidence>
<protein>
    <submittedName>
        <fullName evidence="3">Putative calcium-binding protein CML27-like</fullName>
    </submittedName>
</protein>
<reference evidence="3 5" key="2">
    <citation type="journal article" date="2017" name="Front. Plant Sci.">
        <title>Gene Classification and Mining of Molecular Markers Useful in Red Clover (Trifolium pratense) Breeding.</title>
        <authorList>
            <person name="Istvanek J."/>
            <person name="Dluhosova J."/>
            <person name="Dluhos P."/>
            <person name="Patkova L."/>
            <person name="Nedelnik J."/>
            <person name="Repkova J."/>
        </authorList>
    </citation>
    <scope>NUCLEOTIDE SEQUENCE [LARGE SCALE GENOMIC DNA]</scope>
    <source>
        <strain evidence="5">cv. Tatra</strain>
        <tissue evidence="3">Young leaves</tissue>
    </source>
</reference>
<dbReference type="PROSITE" id="PS50222">
    <property type="entry name" value="EF_HAND_2"/>
    <property type="match status" value="1"/>
</dbReference>
<keyword evidence="1" id="KW-0106">Calcium</keyword>
<feature type="non-terminal residue" evidence="3">
    <location>
        <position position="1"/>
    </location>
</feature>
<evidence type="ECO:0000256" key="1">
    <source>
        <dbReference type="ARBA" id="ARBA00022837"/>
    </source>
</evidence>
<dbReference type="SUPFAM" id="SSF47473">
    <property type="entry name" value="EF-hand"/>
    <property type="match status" value="1"/>
</dbReference>
<gene>
    <name evidence="4" type="ORF">L195_g056853</name>
    <name evidence="3" type="ORF">L195_g061954</name>
</gene>
<organism evidence="3 5">
    <name type="scientific">Trifolium pratense</name>
    <name type="common">Red clover</name>
    <dbReference type="NCBI Taxonomy" id="57577"/>
    <lineage>
        <taxon>Eukaryota</taxon>
        <taxon>Viridiplantae</taxon>
        <taxon>Streptophyta</taxon>
        <taxon>Embryophyta</taxon>
        <taxon>Tracheophyta</taxon>
        <taxon>Spermatophyta</taxon>
        <taxon>Magnoliopsida</taxon>
        <taxon>eudicotyledons</taxon>
        <taxon>Gunneridae</taxon>
        <taxon>Pentapetalae</taxon>
        <taxon>rosids</taxon>
        <taxon>fabids</taxon>
        <taxon>Fabales</taxon>
        <taxon>Fabaceae</taxon>
        <taxon>Papilionoideae</taxon>
        <taxon>50 kb inversion clade</taxon>
        <taxon>NPAAA clade</taxon>
        <taxon>Hologalegina</taxon>
        <taxon>IRL clade</taxon>
        <taxon>Trifolieae</taxon>
        <taxon>Trifolium</taxon>
    </lineage>
</organism>
<dbReference type="CDD" id="cd00051">
    <property type="entry name" value="EFh"/>
    <property type="match status" value="1"/>
</dbReference>
<comment type="caution">
    <text evidence="3">The sequence shown here is derived from an EMBL/GenBank/DDBJ whole genome shotgun (WGS) entry which is preliminary data.</text>
</comment>
<dbReference type="AlphaFoldDB" id="A0A2K3KCU4"/>
<sequence length="61" mass="6710">NLSEFASFCRAGSVDGDASELREAFDLYDKDKNGLISATELFQVLNSLISATELHAIQYKP</sequence>
<proteinExistence type="predicted"/>
<dbReference type="Pfam" id="PF13405">
    <property type="entry name" value="EF-hand_6"/>
    <property type="match status" value="1"/>
</dbReference>
<dbReference type="InterPro" id="IPR002048">
    <property type="entry name" value="EF_hand_dom"/>
</dbReference>
<dbReference type="PROSITE" id="PS00018">
    <property type="entry name" value="EF_HAND_1"/>
    <property type="match status" value="1"/>
</dbReference>
<dbReference type="STRING" id="57577.A0A2K3KCU4"/>
<reference evidence="3 5" key="1">
    <citation type="journal article" date="2014" name="Am. J. Bot.">
        <title>Genome assembly and annotation for red clover (Trifolium pratense; Fabaceae).</title>
        <authorList>
            <person name="Istvanek J."/>
            <person name="Jaros M."/>
            <person name="Krenek A."/>
            <person name="Repkova J."/>
        </authorList>
    </citation>
    <scope>NUCLEOTIDE SEQUENCE [LARGE SCALE GENOMIC DNA]</scope>
    <source>
        <strain evidence="5">cv. Tatra</strain>
        <tissue evidence="3">Young leaves</tissue>
    </source>
</reference>
<feature type="domain" description="EF-hand" evidence="2">
    <location>
        <begin position="16"/>
        <end position="51"/>
    </location>
</feature>
<dbReference type="Gene3D" id="1.10.238.10">
    <property type="entry name" value="EF-hand"/>
    <property type="match status" value="1"/>
</dbReference>
<name>A0A2K3KCU4_TRIPR</name>
<evidence type="ECO:0000313" key="5">
    <source>
        <dbReference type="Proteomes" id="UP000236291"/>
    </source>
</evidence>
<evidence type="ECO:0000259" key="2">
    <source>
        <dbReference type="PROSITE" id="PS50222"/>
    </source>
</evidence>
<dbReference type="Proteomes" id="UP000236291">
    <property type="component" value="Unassembled WGS sequence"/>
</dbReference>
<dbReference type="EMBL" id="ASHM01161886">
    <property type="protein sequence ID" value="PNX64104.1"/>
    <property type="molecule type" value="Genomic_DNA"/>
</dbReference>
<evidence type="ECO:0000313" key="4">
    <source>
        <dbReference type="EMBL" id="PNX69681.1"/>
    </source>
</evidence>
<dbReference type="GO" id="GO:0005509">
    <property type="term" value="F:calcium ion binding"/>
    <property type="evidence" value="ECO:0007669"/>
    <property type="project" value="InterPro"/>
</dbReference>
<dbReference type="InterPro" id="IPR018247">
    <property type="entry name" value="EF_Hand_1_Ca_BS"/>
</dbReference>
<dbReference type="EMBL" id="ASHM01109595">
    <property type="protein sequence ID" value="PNX69681.1"/>
    <property type="molecule type" value="Genomic_DNA"/>
</dbReference>
<dbReference type="InterPro" id="IPR011992">
    <property type="entry name" value="EF-hand-dom_pair"/>
</dbReference>
<dbReference type="SMART" id="SM00054">
    <property type="entry name" value="EFh"/>
    <property type="match status" value="1"/>
</dbReference>
<accession>A0A2K3KCU4</accession>